<name>A0A1I0W6B4_9BACI</name>
<evidence type="ECO:0000313" key="1">
    <source>
        <dbReference type="EMBL" id="SFA84074.1"/>
    </source>
</evidence>
<dbReference type="SUPFAM" id="SSF160104">
    <property type="entry name" value="Acetoacetate decarboxylase-like"/>
    <property type="match status" value="1"/>
</dbReference>
<dbReference type="InterPro" id="IPR018644">
    <property type="entry name" value="DUF2071"/>
</dbReference>
<dbReference type="STRING" id="237679.SAMN04488072_102246"/>
<evidence type="ECO:0000313" key="2">
    <source>
        <dbReference type="Proteomes" id="UP000198642"/>
    </source>
</evidence>
<dbReference type="EMBL" id="FOJW01000002">
    <property type="protein sequence ID" value="SFA84074.1"/>
    <property type="molecule type" value="Genomic_DNA"/>
</dbReference>
<dbReference type="AlphaFoldDB" id="A0A1I0W6B4"/>
<organism evidence="1 2">
    <name type="scientific">Lentibacillus halodurans</name>
    <dbReference type="NCBI Taxonomy" id="237679"/>
    <lineage>
        <taxon>Bacteria</taxon>
        <taxon>Bacillati</taxon>
        <taxon>Bacillota</taxon>
        <taxon>Bacilli</taxon>
        <taxon>Bacillales</taxon>
        <taxon>Bacillaceae</taxon>
        <taxon>Lentibacillus</taxon>
    </lineage>
</organism>
<proteinExistence type="predicted"/>
<dbReference type="PANTHER" id="PTHR39186:SF1">
    <property type="entry name" value="DUF2071 DOMAIN-CONTAINING PROTEIN"/>
    <property type="match status" value="1"/>
</dbReference>
<evidence type="ECO:0008006" key="3">
    <source>
        <dbReference type="Google" id="ProtNLM"/>
    </source>
</evidence>
<dbReference type="Pfam" id="PF09844">
    <property type="entry name" value="DUF2071"/>
    <property type="match status" value="1"/>
</dbReference>
<dbReference type="PANTHER" id="PTHR39186">
    <property type="entry name" value="DUF2071 FAMILY PROTEIN"/>
    <property type="match status" value="1"/>
</dbReference>
<dbReference type="InterPro" id="IPR023375">
    <property type="entry name" value="ADC_dom_sf"/>
</dbReference>
<protein>
    <recommendedName>
        <fullName evidence="3">DUF2071 domain-containing protein</fullName>
    </recommendedName>
</protein>
<sequence length="245" mass="28965">MYQDILNSTAHRDCPLPQDPWIMMQQWDHLLFIHRPIQPHVLEEYLPQGLVLDTFNSKAWISIIPFKVSKIRLRKMPLFPFIGSFLQINVRTYVKRNGIKGVYFFSVDENQLLMILGSKVATLPSYYADMSMKRRNGYICVDSERRGKTAGILRARYEPTGEFFHPEKGSLEYWLIERYFLWTYRNGSLYRGVIHHKQWTVKKAAVNMEQSLTTLWPNNFLNSGFLAHYALSQIALIWLIRREMI</sequence>
<reference evidence="1 2" key="1">
    <citation type="submission" date="2016-10" db="EMBL/GenBank/DDBJ databases">
        <authorList>
            <person name="de Groot N.N."/>
        </authorList>
    </citation>
    <scope>NUCLEOTIDE SEQUENCE [LARGE SCALE GENOMIC DNA]</scope>
    <source>
        <strain evidence="1 2">CGMCC 1.3702</strain>
    </source>
</reference>
<gene>
    <name evidence="1" type="ORF">SAMN04488072_102246</name>
</gene>
<accession>A0A1I0W6B4</accession>
<keyword evidence="2" id="KW-1185">Reference proteome</keyword>
<dbReference type="Proteomes" id="UP000198642">
    <property type="component" value="Unassembled WGS sequence"/>
</dbReference>
<dbReference type="RefSeq" id="WP_090233885.1">
    <property type="nucleotide sequence ID" value="NZ_FOJW01000002.1"/>
</dbReference>
<dbReference type="OrthoDB" id="150993at2"/>